<evidence type="ECO:0000313" key="2">
    <source>
        <dbReference type="Proteomes" id="UP000001887"/>
    </source>
</evidence>
<gene>
    <name evidence="1" type="ordered locus">Psta_3373</name>
</gene>
<dbReference type="AlphaFoldDB" id="D2QXW0"/>
<dbReference type="Pfam" id="PF11251">
    <property type="entry name" value="DUF3050"/>
    <property type="match status" value="1"/>
</dbReference>
<organism evidence="1 2">
    <name type="scientific">Pirellula staleyi (strain ATCC 27377 / DSM 6068 / ICPB 4128)</name>
    <name type="common">Pirella staleyi</name>
    <dbReference type="NCBI Taxonomy" id="530564"/>
    <lineage>
        <taxon>Bacteria</taxon>
        <taxon>Pseudomonadati</taxon>
        <taxon>Planctomycetota</taxon>
        <taxon>Planctomycetia</taxon>
        <taxon>Pirellulales</taxon>
        <taxon>Pirellulaceae</taxon>
        <taxon>Pirellula</taxon>
    </lineage>
</organism>
<dbReference type="STRING" id="530564.Psta_3373"/>
<dbReference type="KEGG" id="psl:Psta_3373"/>
<reference evidence="1 2" key="1">
    <citation type="journal article" date="2009" name="Stand. Genomic Sci.">
        <title>Complete genome sequence of Pirellula staleyi type strain (ATCC 27377).</title>
        <authorList>
            <person name="Clum A."/>
            <person name="Tindall B.J."/>
            <person name="Sikorski J."/>
            <person name="Ivanova N."/>
            <person name="Mavrommatis K."/>
            <person name="Lucas S."/>
            <person name="Glavina del Rio T."/>
            <person name="Nolan M."/>
            <person name="Chen F."/>
            <person name="Tice H."/>
            <person name="Pitluck S."/>
            <person name="Cheng J.F."/>
            <person name="Chertkov O."/>
            <person name="Brettin T."/>
            <person name="Han C."/>
            <person name="Detter J.C."/>
            <person name="Kuske C."/>
            <person name="Bruce D."/>
            <person name="Goodwin L."/>
            <person name="Ovchinikova G."/>
            <person name="Pati A."/>
            <person name="Mikhailova N."/>
            <person name="Chen A."/>
            <person name="Palaniappan K."/>
            <person name="Land M."/>
            <person name="Hauser L."/>
            <person name="Chang Y.J."/>
            <person name="Jeffries C.D."/>
            <person name="Chain P."/>
            <person name="Rohde M."/>
            <person name="Goker M."/>
            <person name="Bristow J."/>
            <person name="Eisen J.A."/>
            <person name="Markowitz V."/>
            <person name="Hugenholtz P."/>
            <person name="Kyrpides N.C."/>
            <person name="Klenk H.P."/>
            <person name="Lapidus A."/>
        </authorList>
    </citation>
    <scope>NUCLEOTIDE SEQUENCE [LARGE SCALE GENOMIC DNA]</scope>
    <source>
        <strain evidence="2">ATCC 27377 / DSM 6068 / ICPB 4128</strain>
    </source>
</reference>
<name>D2QXW0_PIRSD</name>
<evidence type="ECO:0000313" key="1">
    <source>
        <dbReference type="EMBL" id="ADB18037.1"/>
    </source>
</evidence>
<keyword evidence="2" id="KW-1185">Reference proteome</keyword>
<accession>D2QXW0</accession>
<dbReference type="eggNOG" id="ENOG502Z7VP">
    <property type="taxonomic scope" value="Bacteria"/>
</dbReference>
<dbReference type="InterPro" id="IPR024423">
    <property type="entry name" value="DUF3050"/>
</dbReference>
<dbReference type="EMBL" id="CP001848">
    <property type="protein sequence ID" value="ADB18037.1"/>
    <property type="molecule type" value="Genomic_DNA"/>
</dbReference>
<dbReference type="SUPFAM" id="SSF48613">
    <property type="entry name" value="Heme oxygenase-like"/>
    <property type="match status" value="1"/>
</dbReference>
<proteinExistence type="predicted"/>
<protein>
    <recommendedName>
        <fullName evidence="3">Heme oxygenase</fullName>
    </recommendedName>
</protein>
<dbReference type="HOGENOM" id="CLU_094210_0_0_0"/>
<sequence>MASIIDDVQLPADQSNFPTTALDLRESLRPIRAKLVGHRLYSKIRTIDDLRLFLEHHVFAVWDFMSLLKWLQRSYTCVETPWLPSRDPLTRRLINEIVLAEESDDDGEGGYTSHFEMYLAAMNACHASAAPISALVQYLAEGASIESALERCGGPAAATTFVRSTMQLIHEGNRSKITAAFALGREDVIPDMFRMIVADLEQQFPGELATLRLYLERHISLDEETHTPLALRMLTQVASEDENGWRDAHEAAQQCLLERLRLWDAIADALDARV</sequence>
<evidence type="ECO:0008006" key="3">
    <source>
        <dbReference type="Google" id="ProtNLM"/>
    </source>
</evidence>
<dbReference type="InterPro" id="IPR016084">
    <property type="entry name" value="Haem_Oase-like_multi-hlx"/>
</dbReference>
<dbReference type="Gene3D" id="1.20.910.10">
    <property type="entry name" value="Heme oxygenase-like"/>
    <property type="match status" value="1"/>
</dbReference>
<dbReference type="Proteomes" id="UP000001887">
    <property type="component" value="Chromosome"/>
</dbReference>